<name>A0A484FQU1_COLOR</name>
<dbReference type="Proteomes" id="UP000014480">
    <property type="component" value="Unassembled WGS sequence"/>
</dbReference>
<dbReference type="AlphaFoldDB" id="A0A484FQU1"/>
<reference evidence="2" key="1">
    <citation type="journal article" date="2013" name="New Phytol.">
        <title>Comparative genomic and transcriptomic analyses reveal the hemibiotrophic stage shift of Colletotrichum fungi.</title>
        <authorList>
            <person name="Gan P."/>
            <person name="Ikeda K."/>
            <person name="Irieda H."/>
            <person name="Narusaka M."/>
            <person name="O'Connell R.J."/>
            <person name="Narusaka Y."/>
            <person name="Takano Y."/>
            <person name="Kubo Y."/>
            <person name="Shirasu K."/>
        </authorList>
    </citation>
    <scope>NUCLEOTIDE SEQUENCE [LARGE SCALE GENOMIC DNA]</scope>
    <source>
        <strain evidence="2">104-T / ATCC 96160 / CBS 514.97 / LARS 414 / MAFF 240422</strain>
    </source>
</reference>
<keyword evidence="2" id="KW-1185">Reference proteome</keyword>
<comment type="caution">
    <text evidence="1">The sequence shown here is derived from an EMBL/GenBank/DDBJ whole genome shotgun (WGS) entry which is preliminary data.</text>
</comment>
<reference evidence="2" key="2">
    <citation type="journal article" date="2019" name="Mol. Plant Microbe Interact.">
        <title>Genome sequence resources for four phytopathogenic fungi from the Colletotrichum orbiculare species complex.</title>
        <authorList>
            <person name="Gan P."/>
            <person name="Tsushima A."/>
            <person name="Narusaka M."/>
            <person name="Narusaka Y."/>
            <person name="Takano Y."/>
            <person name="Kubo Y."/>
            <person name="Shirasu K."/>
        </authorList>
    </citation>
    <scope>GENOME REANNOTATION</scope>
    <source>
        <strain evidence="2">104-T / ATCC 96160 / CBS 514.97 / LARS 414 / MAFF 240422</strain>
    </source>
</reference>
<evidence type="ECO:0000313" key="2">
    <source>
        <dbReference type="Proteomes" id="UP000014480"/>
    </source>
</evidence>
<dbReference type="EMBL" id="AMCV02000017">
    <property type="protein sequence ID" value="TDZ20600.1"/>
    <property type="molecule type" value="Genomic_DNA"/>
</dbReference>
<evidence type="ECO:0000313" key="1">
    <source>
        <dbReference type="EMBL" id="TDZ20600.1"/>
    </source>
</evidence>
<sequence>MTVNAAQPRERARMEWNGKGKHSVMSSLAWPRQKRGLNPSRACGGLYGTAAETWMWLIYLDMCIRTLWR</sequence>
<organism evidence="1 2">
    <name type="scientific">Colletotrichum orbiculare (strain 104-T / ATCC 96160 / CBS 514.97 / LARS 414 / MAFF 240422)</name>
    <name type="common">Cucumber anthracnose fungus</name>
    <name type="synonym">Colletotrichum lagenarium</name>
    <dbReference type="NCBI Taxonomy" id="1213857"/>
    <lineage>
        <taxon>Eukaryota</taxon>
        <taxon>Fungi</taxon>
        <taxon>Dikarya</taxon>
        <taxon>Ascomycota</taxon>
        <taxon>Pezizomycotina</taxon>
        <taxon>Sordariomycetes</taxon>
        <taxon>Hypocreomycetidae</taxon>
        <taxon>Glomerellales</taxon>
        <taxon>Glomerellaceae</taxon>
        <taxon>Colletotrichum</taxon>
        <taxon>Colletotrichum orbiculare species complex</taxon>
    </lineage>
</organism>
<accession>A0A484FQU1</accession>
<proteinExistence type="predicted"/>
<protein>
    <submittedName>
        <fullName evidence="1">Uncharacterized protein</fullName>
    </submittedName>
</protein>
<gene>
    <name evidence="1" type="ORF">Cob_v006770</name>
</gene>